<dbReference type="EMBL" id="AMZH03020711">
    <property type="protein sequence ID" value="RRT38901.1"/>
    <property type="molecule type" value="Genomic_DNA"/>
</dbReference>
<sequence>MMDLIPLYHLGTIKHNEERGQPAMPRPPAGAASQGMATCKGIAHRGGNRRRAWPLVTQRPQEQPAARAGVAGHGLATYKGTARRGDNRRRARSLATRRP</sequence>
<dbReference type="AlphaFoldDB" id="A0A426XHE0"/>
<dbReference type="Proteomes" id="UP000287651">
    <property type="component" value="Unassembled WGS sequence"/>
</dbReference>
<reference evidence="2 3" key="1">
    <citation type="journal article" date="2014" name="Agronomy (Basel)">
        <title>A Draft Genome Sequence for Ensete ventricosum, the Drought-Tolerant Tree Against Hunger.</title>
        <authorList>
            <person name="Harrison J."/>
            <person name="Moore K.A."/>
            <person name="Paszkiewicz K."/>
            <person name="Jones T."/>
            <person name="Grant M."/>
            <person name="Ambacheew D."/>
            <person name="Muzemil S."/>
            <person name="Studholme D.J."/>
        </authorList>
    </citation>
    <scope>NUCLEOTIDE SEQUENCE [LARGE SCALE GENOMIC DNA]</scope>
</reference>
<proteinExistence type="predicted"/>
<evidence type="ECO:0000256" key="1">
    <source>
        <dbReference type="SAM" id="MobiDB-lite"/>
    </source>
</evidence>
<name>A0A426XHE0_ENSVE</name>
<protein>
    <submittedName>
        <fullName evidence="2">Uncharacterized protein</fullName>
    </submittedName>
</protein>
<evidence type="ECO:0000313" key="2">
    <source>
        <dbReference type="EMBL" id="RRT38901.1"/>
    </source>
</evidence>
<feature type="region of interest" description="Disordered" evidence="1">
    <location>
        <begin position="13"/>
        <end position="36"/>
    </location>
</feature>
<gene>
    <name evidence="2" type="ORF">B296_00029227</name>
</gene>
<feature type="compositionally biased region" description="Basic residues" evidence="1">
    <location>
        <begin position="86"/>
        <end position="99"/>
    </location>
</feature>
<accession>A0A426XHE0</accession>
<organism evidence="2 3">
    <name type="scientific">Ensete ventricosum</name>
    <name type="common">Abyssinian banana</name>
    <name type="synonym">Musa ensete</name>
    <dbReference type="NCBI Taxonomy" id="4639"/>
    <lineage>
        <taxon>Eukaryota</taxon>
        <taxon>Viridiplantae</taxon>
        <taxon>Streptophyta</taxon>
        <taxon>Embryophyta</taxon>
        <taxon>Tracheophyta</taxon>
        <taxon>Spermatophyta</taxon>
        <taxon>Magnoliopsida</taxon>
        <taxon>Liliopsida</taxon>
        <taxon>Zingiberales</taxon>
        <taxon>Musaceae</taxon>
        <taxon>Ensete</taxon>
    </lineage>
</organism>
<evidence type="ECO:0000313" key="3">
    <source>
        <dbReference type="Proteomes" id="UP000287651"/>
    </source>
</evidence>
<feature type="region of interest" description="Disordered" evidence="1">
    <location>
        <begin position="57"/>
        <end position="99"/>
    </location>
</feature>
<comment type="caution">
    <text evidence="2">The sequence shown here is derived from an EMBL/GenBank/DDBJ whole genome shotgun (WGS) entry which is preliminary data.</text>
</comment>